<keyword evidence="3" id="KW-1185">Reference proteome</keyword>
<accession>A0ABU9BS37</accession>
<dbReference type="Proteomes" id="UP001371218">
    <property type="component" value="Unassembled WGS sequence"/>
</dbReference>
<evidence type="ECO:0000313" key="3">
    <source>
        <dbReference type="Proteomes" id="UP001371218"/>
    </source>
</evidence>
<organism evidence="2 3">
    <name type="scientific">Ideonella lacteola</name>
    <dbReference type="NCBI Taxonomy" id="2984193"/>
    <lineage>
        <taxon>Bacteria</taxon>
        <taxon>Pseudomonadati</taxon>
        <taxon>Pseudomonadota</taxon>
        <taxon>Betaproteobacteria</taxon>
        <taxon>Burkholderiales</taxon>
        <taxon>Sphaerotilaceae</taxon>
        <taxon>Ideonella</taxon>
    </lineage>
</organism>
<reference evidence="2 3" key="1">
    <citation type="submission" date="2024-04" db="EMBL/GenBank/DDBJ databases">
        <title>Novel species of the genus Ideonella isolated from streams.</title>
        <authorList>
            <person name="Lu H."/>
        </authorList>
    </citation>
    <scope>NUCLEOTIDE SEQUENCE [LARGE SCALE GENOMIC DNA]</scope>
    <source>
        <strain evidence="2 3">DXS29W</strain>
    </source>
</reference>
<proteinExistence type="predicted"/>
<feature type="signal peptide" evidence="1">
    <location>
        <begin position="1"/>
        <end position="23"/>
    </location>
</feature>
<gene>
    <name evidence="2" type="ORF">AACH06_18335</name>
</gene>
<dbReference type="RefSeq" id="WP_341427204.1">
    <property type="nucleotide sequence ID" value="NZ_JBBUTG010000012.1"/>
</dbReference>
<dbReference type="EMBL" id="JBBUTG010000012">
    <property type="protein sequence ID" value="MEK8032783.1"/>
    <property type="molecule type" value="Genomic_DNA"/>
</dbReference>
<keyword evidence="1" id="KW-0732">Signal</keyword>
<evidence type="ECO:0008006" key="4">
    <source>
        <dbReference type="Google" id="ProtNLM"/>
    </source>
</evidence>
<evidence type="ECO:0000313" key="2">
    <source>
        <dbReference type="EMBL" id="MEK8032783.1"/>
    </source>
</evidence>
<sequence>MKTLQRTFAATAIGLLAAGAAFAAPSYRIEVINKANGVAPKTAASISDNGSLAGIGTESQTGENVSFRSRRGKKVEALAETQDMNYPGKPQVNNAGVVVGRYQGDGGNRGGVWAADGTLTDVGSIVGCDDSRGAYPQSINDAGAYVVEIDCPVGGVPTRGGFLVRDGVAVKVPPSNGHVTFPSLINKRGQVAGVTDYLTVTPYVFTWEEGKPVRQLTPTGQEIYLQAMNDRGDVVGMSVTNLAWHPFLHDGKAMRELPTCGQQEVWPVAISNDGWIAGNFYGLGVSKDAALIRDGQCAELQALLDGSGAGWSELSADDMNNAGVIVGHGRFEGYRRVFMATPLGR</sequence>
<evidence type="ECO:0000256" key="1">
    <source>
        <dbReference type="SAM" id="SignalP"/>
    </source>
</evidence>
<comment type="caution">
    <text evidence="2">The sequence shown here is derived from an EMBL/GenBank/DDBJ whole genome shotgun (WGS) entry which is preliminary data.</text>
</comment>
<name>A0ABU9BS37_9BURK</name>
<protein>
    <recommendedName>
        <fullName evidence="4">Phosphodiester glycosidase domain-containing protein</fullName>
    </recommendedName>
</protein>
<feature type="chain" id="PRO_5045766506" description="Phosphodiester glycosidase domain-containing protein" evidence="1">
    <location>
        <begin position="24"/>
        <end position="345"/>
    </location>
</feature>